<dbReference type="GO" id="GO:0046872">
    <property type="term" value="F:metal ion binding"/>
    <property type="evidence" value="ECO:0007669"/>
    <property type="project" value="UniProtKB-KW"/>
</dbReference>
<keyword evidence="8" id="KW-0548">Nucleotidyltransferase</keyword>
<protein>
    <recommendedName>
        <fullName evidence="5">Replication-associated protein</fullName>
    </recommendedName>
    <alternativeName>
        <fullName evidence="20">ATP-dependent helicase Rep</fullName>
    </alternativeName>
    <alternativeName>
        <fullName evidence="21">RepP</fullName>
    </alternativeName>
</protein>
<keyword evidence="15" id="KW-0347">Helicase</keyword>
<evidence type="ECO:0000256" key="1">
    <source>
        <dbReference type="ARBA" id="ARBA00001936"/>
    </source>
</evidence>
<comment type="cofactor">
    <cofactor evidence="1">
        <name>Mn(2+)</name>
        <dbReference type="ChEBI" id="CHEBI:29035"/>
    </cofactor>
</comment>
<dbReference type="GO" id="GO:0016779">
    <property type="term" value="F:nucleotidyltransferase activity"/>
    <property type="evidence" value="ECO:0007669"/>
    <property type="project" value="UniProtKB-KW"/>
</dbReference>
<keyword evidence="10" id="KW-0540">Nuclease</keyword>
<evidence type="ECO:0000256" key="20">
    <source>
        <dbReference type="ARBA" id="ARBA00030754"/>
    </source>
</evidence>
<dbReference type="Gene3D" id="3.40.1310.20">
    <property type="match status" value="1"/>
</dbReference>
<proteinExistence type="inferred from homology"/>
<keyword evidence="18" id="KW-0238">DNA-binding</keyword>
<keyword evidence="19" id="KW-0511">Multifunctional enzyme</keyword>
<accession>A0A140CTS8</accession>
<dbReference type="GO" id="GO:0042025">
    <property type="term" value="C:host cell nucleus"/>
    <property type="evidence" value="ECO:0007669"/>
    <property type="project" value="UniProtKB-SubCell"/>
</dbReference>
<feature type="domain" description="CRESS-DNA virus Rep endonuclease" evidence="23">
    <location>
        <begin position="2"/>
        <end position="97"/>
    </location>
</feature>
<dbReference type="GO" id="GO:0000166">
    <property type="term" value="F:nucleotide binding"/>
    <property type="evidence" value="ECO:0007669"/>
    <property type="project" value="UniProtKB-KW"/>
</dbReference>
<evidence type="ECO:0000256" key="18">
    <source>
        <dbReference type="ARBA" id="ARBA00023125"/>
    </source>
</evidence>
<keyword evidence="13" id="KW-0255">Endonuclease</keyword>
<dbReference type="InterPro" id="IPR000605">
    <property type="entry name" value="Helicase_SF3_ssDNA/RNA_vir"/>
</dbReference>
<dbReference type="GO" id="GO:0003677">
    <property type="term" value="F:DNA binding"/>
    <property type="evidence" value="ECO:0007669"/>
    <property type="project" value="UniProtKB-KW"/>
</dbReference>
<evidence type="ECO:0000256" key="5">
    <source>
        <dbReference type="ARBA" id="ARBA00014531"/>
    </source>
</evidence>
<evidence type="ECO:0000256" key="13">
    <source>
        <dbReference type="ARBA" id="ARBA00022759"/>
    </source>
</evidence>
<evidence type="ECO:0000256" key="6">
    <source>
        <dbReference type="ARBA" id="ARBA00022562"/>
    </source>
</evidence>
<keyword evidence="14" id="KW-0378">Hydrolase</keyword>
<evidence type="ECO:0000256" key="4">
    <source>
        <dbReference type="ARBA" id="ARBA00008545"/>
    </source>
</evidence>
<evidence type="ECO:0000256" key="11">
    <source>
        <dbReference type="ARBA" id="ARBA00022723"/>
    </source>
</evidence>
<evidence type="ECO:0000256" key="19">
    <source>
        <dbReference type="ARBA" id="ARBA00023268"/>
    </source>
</evidence>
<sequence>MPLRSRGWCYTVNNWTENDEELVAKLSEQTLYHIVAREIGEEGTIHLQGYCYFKNFKSLAQFKALLPRAHLETQKGTPQEASDYCKKDGDYVESGTLPMSQKRKGDLGREYWEEQLSLAKKGKVEECDPKLQITHFNALNAISARYAPMPPDNEDIDNQWFYGPTGTGKSRKARGDNPGCYLKMCNKWWDGYLGEETVLIEDFDKKHEVLGHHLKIWADRYAFPAEVKGSKVNLRPKKIIVTSNFHPNEIWSDLSTLDPILRRFNVIKFSNPFSYLSPLRYL</sequence>
<comment type="cofactor">
    <cofactor evidence="2">
        <name>Mg(2+)</name>
        <dbReference type="ChEBI" id="CHEBI:18420"/>
    </cofactor>
</comment>
<evidence type="ECO:0000256" key="7">
    <source>
        <dbReference type="ARBA" id="ARBA00022679"/>
    </source>
</evidence>
<evidence type="ECO:0000256" key="22">
    <source>
        <dbReference type="ARBA" id="ARBA00049360"/>
    </source>
</evidence>
<evidence type="ECO:0000313" key="24">
    <source>
        <dbReference type="EMBL" id="AMH87735.1"/>
    </source>
</evidence>
<comment type="subcellular location">
    <subcellularLocation>
        <location evidence="3">Host nucleus</location>
    </subcellularLocation>
</comment>
<dbReference type="GO" id="GO:0016787">
    <property type="term" value="F:hydrolase activity"/>
    <property type="evidence" value="ECO:0007669"/>
    <property type="project" value="UniProtKB-KW"/>
</dbReference>
<reference evidence="25" key="1">
    <citation type="journal article" date="2016" name="Infect. Genet. Evol.">
        <title>Cycloviruses, gemycircularviruses and other novel replication-associated protein encoding circular viruses in Pacific flying fox (Pteropus tonganus) faeces.</title>
        <authorList>
            <person name="Male M.F."/>
            <person name="Kraberger S."/>
            <person name="Stainton D."/>
            <person name="Kami V."/>
            <person name="Varsani A."/>
        </authorList>
    </citation>
    <scope>NUCLEOTIDE SEQUENCE [LARGE SCALE GENOMIC DNA]</scope>
</reference>
<dbReference type="GO" id="GO:0006260">
    <property type="term" value="P:DNA replication"/>
    <property type="evidence" value="ECO:0007669"/>
    <property type="project" value="UniProtKB-KW"/>
</dbReference>
<dbReference type="Gene3D" id="3.40.50.300">
    <property type="entry name" value="P-loop containing nucleotide triphosphate hydrolases"/>
    <property type="match status" value="1"/>
</dbReference>
<evidence type="ECO:0000256" key="15">
    <source>
        <dbReference type="ARBA" id="ARBA00022806"/>
    </source>
</evidence>
<keyword evidence="16" id="KW-0067">ATP-binding</keyword>
<evidence type="ECO:0000256" key="3">
    <source>
        <dbReference type="ARBA" id="ARBA00004147"/>
    </source>
</evidence>
<dbReference type="GO" id="GO:0003724">
    <property type="term" value="F:RNA helicase activity"/>
    <property type="evidence" value="ECO:0007669"/>
    <property type="project" value="InterPro"/>
</dbReference>
<dbReference type="GO" id="GO:0004519">
    <property type="term" value="F:endonuclease activity"/>
    <property type="evidence" value="ECO:0007669"/>
    <property type="project" value="UniProtKB-KW"/>
</dbReference>
<dbReference type="GO" id="GO:0003723">
    <property type="term" value="F:RNA binding"/>
    <property type="evidence" value="ECO:0007669"/>
    <property type="project" value="InterPro"/>
</dbReference>
<organism evidence="24 25">
    <name type="scientific">Pacific flying fox associated multicomponent virus</name>
    <dbReference type="NCBI Taxonomy" id="1796003"/>
    <lineage>
        <taxon>Viruses</taxon>
        <taxon>Monodnaviria</taxon>
        <taxon>Shotokuvirae</taxon>
        <taxon>Cressdnaviricota</taxon>
        <taxon>Arfiviricetes</taxon>
        <taxon>Rohanvirales</taxon>
        <taxon>Adamaviridae</taxon>
        <taxon>Zirakzivirus</taxon>
        <taxon>Zirakzivirus serni</taxon>
    </lineage>
</organism>
<keyword evidence="25" id="KW-1185">Reference proteome</keyword>
<comment type="catalytic activity">
    <reaction evidence="22">
        <text>ATP + H2O = ADP + phosphate + H(+)</text>
        <dbReference type="Rhea" id="RHEA:13065"/>
        <dbReference type="ChEBI" id="CHEBI:15377"/>
        <dbReference type="ChEBI" id="CHEBI:15378"/>
        <dbReference type="ChEBI" id="CHEBI:30616"/>
        <dbReference type="ChEBI" id="CHEBI:43474"/>
        <dbReference type="ChEBI" id="CHEBI:456216"/>
    </reaction>
</comment>
<keyword evidence="7" id="KW-0808">Transferase</keyword>
<dbReference type="Pfam" id="PF00910">
    <property type="entry name" value="RNA_helicase"/>
    <property type="match status" value="1"/>
</dbReference>
<dbReference type="EMBL" id="KT732816">
    <property type="protein sequence ID" value="AMH87735.1"/>
    <property type="molecule type" value="Genomic_DNA"/>
</dbReference>
<evidence type="ECO:0000256" key="21">
    <source>
        <dbReference type="ARBA" id="ARBA00032243"/>
    </source>
</evidence>
<dbReference type="SUPFAM" id="SSF52540">
    <property type="entry name" value="P-loop containing nucleoside triphosphate hydrolases"/>
    <property type="match status" value="1"/>
</dbReference>
<evidence type="ECO:0000256" key="2">
    <source>
        <dbReference type="ARBA" id="ARBA00001946"/>
    </source>
</evidence>
<name>A0A140CTS8_9VIRU</name>
<comment type="similarity">
    <text evidence="4">Belongs to the nanoviruses/circoviruses replication-associated protein family.</text>
</comment>
<evidence type="ECO:0000256" key="10">
    <source>
        <dbReference type="ARBA" id="ARBA00022722"/>
    </source>
</evidence>
<keyword evidence="6" id="KW-1048">Host nucleus</keyword>
<evidence type="ECO:0000256" key="14">
    <source>
        <dbReference type="ARBA" id="ARBA00022801"/>
    </source>
</evidence>
<keyword evidence="9" id="KW-0235">DNA replication</keyword>
<evidence type="ECO:0000256" key="8">
    <source>
        <dbReference type="ARBA" id="ARBA00022695"/>
    </source>
</evidence>
<evidence type="ECO:0000313" key="25">
    <source>
        <dbReference type="Proteomes" id="UP000271054"/>
    </source>
</evidence>
<keyword evidence="12" id="KW-0547">Nucleotide-binding</keyword>
<dbReference type="Pfam" id="PF02407">
    <property type="entry name" value="Viral_Rep"/>
    <property type="match status" value="1"/>
</dbReference>
<keyword evidence="11" id="KW-0479">Metal-binding</keyword>
<keyword evidence="17" id="KW-0190">Covalent protein-DNA linkage</keyword>
<dbReference type="InterPro" id="IPR027417">
    <property type="entry name" value="P-loop_NTPase"/>
</dbReference>
<evidence type="ECO:0000256" key="16">
    <source>
        <dbReference type="ARBA" id="ARBA00022840"/>
    </source>
</evidence>
<evidence type="ECO:0000259" key="23">
    <source>
        <dbReference type="PROSITE" id="PS52020"/>
    </source>
</evidence>
<evidence type="ECO:0000256" key="12">
    <source>
        <dbReference type="ARBA" id="ARBA00022741"/>
    </source>
</evidence>
<dbReference type="InterPro" id="IPR049912">
    <property type="entry name" value="CRESS_DNA_REP"/>
</dbReference>
<dbReference type="Proteomes" id="UP000271054">
    <property type="component" value="Segment"/>
</dbReference>
<evidence type="ECO:0000256" key="17">
    <source>
        <dbReference type="ARBA" id="ARBA00023124"/>
    </source>
</evidence>
<dbReference type="PROSITE" id="PS52020">
    <property type="entry name" value="CRESS_DNA_REP"/>
    <property type="match status" value="1"/>
</dbReference>
<evidence type="ECO:0000256" key="9">
    <source>
        <dbReference type="ARBA" id="ARBA00022705"/>
    </source>
</evidence>